<organism evidence="1 2">
    <name type="scientific">Stylosanthes scabra</name>
    <dbReference type="NCBI Taxonomy" id="79078"/>
    <lineage>
        <taxon>Eukaryota</taxon>
        <taxon>Viridiplantae</taxon>
        <taxon>Streptophyta</taxon>
        <taxon>Embryophyta</taxon>
        <taxon>Tracheophyta</taxon>
        <taxon>Spermatophyta</taxon>
        <taxon>Magnoliopsida</taxon>
        <taxon>eudicotyledons</taxon>
        <taxon>Gunneridae</taxon>
        <taxon>Pentapetalae</taxon>
        <taxon>rosids</taxon>
        <taxon>fabids</taxon>
        <taxon>Fabales</taxon>
        <taxon>Fabaceae</taxon>
        <taxon>Papilionoideae</taxon>
        <taxon>50 kb inversion clade</taxon>
        <taxon>dalbergioids sensu lato</taxon>
        <taxon>Dalbergieae</taxon>
        <taxon>Pterocarpus clade</taxon>
        <taxon>Stylosanthes</taxon>
    </lineage>
</organism>
<reference evidence="1 2" key="1">
    <citation type="journal article" date="2023" name="Plants (Basel)">
        <title>Bridging the Gap: Combining Genomics and Transcriptomics Approaches to Understand Stylosanthes scabra, an Orphan Legume from the Brazilian Caatinga.</title>
        <authorList>
            <person name="Ferreira-Neto J.R.C."/>
            <person name="da Silva M.D."/>
            <person name="Binneck E."/>
            <person name="de Melo N.F."/>
            <person name="da Silva R.H."/>
            <person name="de Melo A.L.T.M."/>
            <person name="Pandolfi V."/>
            <person name="Bustamante F.O."/>
            <person name="Brasileiro-Vidal A.C."/>
            <person name="Benko-Iseppon A.M."/>
        </authorList>
    </citation>
    <scope>NUCLEOTIDE SEQUENCE [LARGE SCALE GENOMIC DNA]</scope>
    <source>
        <tissue evidence="1">Leaves</tissue>
    </source>
</reference>
<evidence type="ECO:0000313" key="2">
    <source>
        <dbReference type="Proteomes" id="UP001341840"/>
    </source>
</evidence>
<sequence>MNKSTHNGYIKGISTLPSGTSSKPYPIVCIRRTPKSLFGEALLVHNHLSYKPPTFRLGTSDYSSSPKIPRRKLGHTIDTCYKKHGLPPHWKQKSGGESAVNVLATTDPEEDNENLRTQLEESEVVNADFTASQREALLALLNKSKVKNIHSINQIVTSQRSQPHQGNLLVHILHFKTSVKALAISKDK</sequence>
<evidence type="ECO:0000313" key="1">
    <source>
        <dbReference type="EMBL" id="MED6213078.1"/>
    </source>
</evidence>
<proteinExistence type="predicted"/>
<accession>A0ABU6YVX9</accession>
<comment type="caution">
    <text evidence="1">The sequence shown here is derived from an EMBL/GenBank/DDBJ whole genome shotgun (WGS) entry which is preliminary data.</text>
</comment>
<protein>
    <submittedName>
        <fullName evidence="1">Uncharacterized protein</fullName>
    </submittedName>
</protein>
<gene>
    <name evidence="1" type="ORF">PIB30_089787</name>
</gene>
<name>A0ABU6YVX9_9FABA</name>
<keyword evidence="2" id="KW-1185">Reference proteome</keyword>
<dbReference type="Proteomes" id="UP001341840">
    <property type="component" value="Unassembled WGS sequence"/>
</dbReference>
<dbReference type="EMBL" id="JASCZI010243352">
    <property type="protein sequence ID" value="MED6213078.1"/>
    <property type="molecule type" value="Genomic_DNA"/>
</dbReference>